<dbReference type="EMBL" id="CAJJDN010000171">
    <property type="protein sequence ID" value="CAD8126936.1"/>
    <property type="molecule type" value="Genomic_DNA"/>
</dbReference>
<protein>
    <submittedName>
        <fullName evidence="2">Uncharacterized protein</fullName>
    </submittedName>
</protein>
<keyword evidence="1" id="KW-0175">Coiled coil</keyword>
<organism evidence="2 3">
    <name type="scientific">Paramecium sonneborni</name>
    <dbReference type="NCBI Taxonomy" id="65129"/>
    <lineage>
        <taxon>Eukaryota</taxon>
        <taxon>Sar</taxon>
        <taxon>Alveolata</taxon>
        <taxon>Ciliophora</taxon>
        <taxon>Intramacronucleata</taxon>
        <taxon>Oligohymenophorea</taxon>
        <taxon>Peniculida</taxon>
        <taxon>Parameciidae</taxon>
        <taxon>Paramecium</taxon>
    </lineage>
</organism>
<feature type="coiled-coil region" evidence="1">
    <location>
        <begin position="505"/>
        <end position="565"/>
    </location>
</feature>
<evidence type="ECO:0000313" key="3">
    <source>
        <dbReference type="Proteomes" id="UP000692954"/>
    </source>
</evidence>
<evidence type="ECO:0000313" key="2">
    <source>
        <dbReference type="EMBL" id="CAD8126936.1"/>
    </source>
</evidence>
<reference evidence="2" key="1">
    <citation type="submission" date="2021-01" db="EMBL/GenBank/DDBJ databases">
        <authorList>
            <consortium name="Genoscope - CEA"/>
            <person name="William W."/>
        </authorList>
    </citation>
    <scope>NUCLEOTIDE SEQUENCE</scope>
</reference>
<gene>
    <name evidence="2" type="ORF">PSON_ATCC_30995.1.T1710115</name>
</gene>
<dbReference type="Proteomes" id="UP000692954">
    <property type="component" value="Unassembled WGS sequence"/>
</dbReference>
<name>A0A8S1RF50_9CILI</name>
<sequence length="582" mass="70180">MSYYLIVLLGNDQLLKNSIYENFQGKEQKNQSIFLPYSSSIPKNIDQDQHWSILNTPSAINYEDLISIWNNLIQISKLENIDYGTVIYCFKDYQSKLEDLLDQIHDQIGCWNRKNGIIIEKQFQLEYIFSKIKINKNFNFKNLTPKNNEECYIKKIAQEKINIILKEWNQTISRSNNLANFIQQIIEKQNLDNILDKLNLSTFSEIRMFNLAVNIRYMLDEKRRIFTNYLRFKSQEYSKFLYCTNKCKLLYVQTKFYQLEQIFQIDISLKPSTLTNYNCPNCPKCQEKTKFINPQQIEESIFFYFQKEIIYEIIQKQQQNQEILQIMLLSNEDEEKTKFFNMIQQNDSISNSKQQDAFVQSKLINEKYIFHNPPLLDFVNDSQSIISGYREYFQKNDIHFFFIFVNHQRIDIMTQRISNIIKKFHSLERQRMALIVNSQKQIQQGQHTEIVKQLNYFGFKSINFLNTSDSQQNIKKMIFKCLENIDLRKFDFTNTIFEQVDERMTQQFKENLNKVSKKIQEEELNRFKIYLDQEKQEIEKEKIEVQKLESFLKNKKDQLNQREQNYQLGLNEYKITQKKLNF</sequence>
<accession>A0A8S1RF50</accession>
<comment type="caution">
    <text evidence="2">The sequence shown here is derived from an EMBL/GenBank/DDBJ whole genome shotgun (WGS) entry which is preliminary data.</text>
</comment>
<dbReference type="AlphaFoldDB" id="A0A8S1RF50"/>
<keyword evidence="3" id="KW-1185">Reference proteome</keyword>
<proteinExistence type="predicted"/>
<evidence type="ECO:0000256" key="1">
    <source>
        <dbReference type="SAM" id="Coils"/>
    </source>
</evidence>